<name>V5DXN5_9GAMM</name>
<sequence>MLRTIVDVLGIEPMGLQVELAEPMADVFSKADKKWSYKAILPEILFSTDLPLPVKPATASLTTSNAKAYSSPTHDAAYWEEKTQDQNFKKVDNLNAEKFNRVLWEGLKGNIPYPK</sequence>
<dbReference type="STRING" id="1116472.MGMO_72c00020"/>
<evidence type="ECO:0000313" key="1">
    <source>
        <dbReference type="EMBL" id="ESS72081.1"/>
    </source>
</evidence>
<gene>
    <name evidence="1" type="ORF">MGMO_72c00020</name>
</gene>
<organism evidence="1 2">
    <name type="scientific">Methyloglobulus morosus KoM1</name>
    <dbReference type="NCBI Taxonomy" id="1116472"/>
    <lineage>
        <taxon>Bacteria</taxon>
        <taxon>Pseudomonadati</taxon>
        <taxon>Pseudomonadota</taxon>
        <taxon>Gammaproteobacteria</taxon>
        <taxon>Methylococcales</taxon>
        <taxon>Methylococcaceae</taxon>
        <taxon>Methyloglobulus</taxon>
    </lineage>
</organism>
<protein>
    <submittedName>
        <fullName evidence="1">Uncharacterized protein</fullName>
    </submittedName>
</protein>
<keyword evidence="2" id="KW-1185">Reference proteome</keyword>
<evidence type="ECO:0000313" key="2">
    <source>
        <dbReference type="Proteomes" id="UP000017842"/>
    </source>
</evidence>
<comment type="caution">
    <text evidence="1">The sequence shown here is derived from an EMBL/GenBank/DDBJ whole genome shotgun (WGS) entry which is preliminary data.</text>
</comment>
<dbReference type="EMBL" id="AYLO01000069">
    <property type="protein sequence ID" value="ESS72081.1"/>
    <property type="molecule type" value="Genomic_DNA"/>
</dbReference>
<dbReference type="AlphaFoldDB" id="V5DXN5"/>
<dbReference type="Proteomes" id="UP000017842">
    <property type="component" value="Unassembled WGS sequence"/>
</dbReference>
<dbReference type="RefSeq" id="WP_023494869.1">
    <property type="nucleotide sequence ID" value="NZ_AYLO01000069.1"/>
</dbReference>
<reference evidence="1 2" key="1">
    <citation type="journal article" date="2013" name="Genome Announc.">
        <title>Draft Genome Sequence of the Methanotrophic Gammaproteobacterium Methyloglobulus morosus DSM 22980 Strain KoM1.</title>
        <authorList>
            <person name="Poehlein A."/>
            <person name="Deutzmann J.S."/>
            <person name="Daniel R."/>
            <person name="Simeonova D.D."/>
        </authorList>
    </citation>
    <scope>NUCLEOTIDE SEQUENCE [LARGE SCALE GENOMIC DNA]</scope>
    <source>
        <strain evidence="1 2">KoM1</strain>
    </source>
</reference>
<proteinExistence type="predicted"/>
<dbReference type="OrthoDB" id="145213at2"/>
<accession>V5DXN5</accession>
<dbReference type="eggNOG" id="COG3391">
    <property type="taxonomic scope" value="Bacteria"/>
</dbReference>